<proteinExistence type="predicted"/>
<protein>
    <submittedName>
        <fullName evidence="1">CotH protein</fullName>
    </submittedName>
</protein>
<dbReference type="InterPro" id="IPR014867">
    <property type="entry name" value="Spore_coat_CotH_CotH2/3/7"/>
</dbReference>
<name>A0A1W1V777_DESTI</name>
<reference evidence="1 2" key="1">
    <citation type="submission" date="2017-04" db="EMBL/GenBank/DDBJ databases">
        <authorList>
            <person name="Afonso C.L."/>
            <person name="Miller P.J."/>
            <person name="Scott M.A."/>
            <person name="Spackman E."/>
            <person name="Goraichik I."/>
            <person name="Dimitrov K.M."/>
            <person name="Suarez D.L."/>
            <person name="Swayne D.E."/>
        </authorList>
    </citation>
    <scope>NUCLEOTIDE SEQUENCE [LARGE SCALE GENOMIC DNA]</scope>
    <source>
        <strain evidence="1 2">DSM 11270</strain>
    </source>
</reference>
<dbReference type="PANTHER" id="PTHR40050:SF1">
    <property type="entry name" value="INNER SPORE COAT PROTEIN H"/>
    <property type="match status" value="1"/>
</dbReference>
<dbReference type="OrthoDB" id="9803752at2"/>
<organism evidence="1 2">
    <name type="scientific">Desulfonispora thiosulfatigenes DSM 11270</name>
    <dbReference type="NCBI Taxonomy" id="656914"/>
    <lineage>
        <taxon>Bacteria</taxon>
        <taxon>Bacillati</taxon>
        <taxon>Bacillota</taxon>
        <taxon>Clostridia</taxon>
        <taxon>Eubacteriales</taxon>
        <taxon>Peptococcaceae</taxon>
        <taxon>Desulfonispora</taxon>
    </lineage>
</organism>
<keyword evidence="2" id="KW-1185">Reference proteome</keyword>
<dbReference type="STRING" id="656914.SAMN00017405_0564"/>
<dbReference type="Proteomes" id="UP000192731">
    <property type="component" value="Unassembled WGS sequence"/>
</dbReference>
<evidence type="ECO:0000313" key="1">
    <source>
        <dbReference type="EMBL" id="SMB89040.1"/>
    </source>
</evidence>
<dbReference type="Pfam" id="PF08757">
    <property type="entry name" value="CotH"/>
    <property type="match status" value="1"/>
</dbReference>
<dbReference type="AlphaFoldDB" id="A0A1W1V777"/>
<gene>
    <name evidence="1" type="ORF">SAMN00017405_0564</name>
</gene>
<dbReference type="PANTHER" id="PTHR40050">
    <property type="entry name" value="INNER SPORE COAT PROTEIN H"/>
    <property type="match status" value="1"/>
</dbReference>
<accession>A0A1W1V777</accession>
<sequence>MKKTIALLLFALLIIILAVNLEQIIIGIKKIDVKPPFTDKNIEYQKALEDDFTTNLPVIIIDTKKQMIDKDTKTWAKAAVLEKVPGGKSILSKPDQVMDIQINYRGASSYAYFDKRQYRIKFFKDTNSTKELNYELAGMEPDSEWVLHGPFLDRTLMRNHLIYGLAGEIMDWAPDSRFMELFVNGYYQGVYLAVEPVTSGASRLRLNTFGLVSGNTPYIVKRERIDTEIESISTYGEIAGHTSQELSIEYPASKNLTHAQRKFIENDLSTFETVLYGDKFADPEKGYAKYIDVDSFVDYVIINEATMNYDAGKFSVYAYKDLNEKLKMTVWDFNNSYNHYQWSYHKYDQFFLTDSPWFDRLLQDRQFVEKVVHRYRELRKDILSTENIHQHIDDYQMELGSAIDRNFDVWGYSFRLTLLFKKGEQEREPRNYDDAILQLKTAIESRFSFLDENIEELYKNCVN</sequence>
<evidence type="ECO:0000313" key="2">
    <source>
        <dbReference type="Proteomes" id="UP000192731"/>
    </source>
</evidence>
<dbReference type="RefSeq" id="WP_084052951.1">
    <property type="nucleotide sequence ID" value="NZ_FWWT01000016.1"/>
</dbReference>
<dbReference type="EMBL" id="FWWT01000016">
    <property type="protein sequence ID" value="SMB89040.1"/>
    <property type="molecule type" value="Genomic_DNA"/>
</dbReference>